<comment type="caution">
    <text evidence="1">The sequence shown here is derived from an EMBL/GenBank/DDBJ whole genome shotgun (WGS) entry which is preliminary data.</text>
</comment>
<dbReference type="Proteomes" id="UP000316252">
    <property type="component" value="Unassembled WGS sequence"/>
</dbReference>
<reference evidence="1 2" key="1">
    <citation type="submission" date="2019-06" db="EMBL/GenBank/DDBJ databases">
        <authorList>
            <person name="Li F."/>
        </authorList>
    </citation>
    <scope>NUCLEOTIDE SEQUENCE [LARGE SCALE GENOMIC DNA]</scope>
    <source>
        <strain evidence="1 2">10F1D-1</strain>
    </source>
</reference>
<name>A0A506Y9R7_9MICO</name>
<evidence type="ECO:0008006" key="3">
    <source>
        <dbReference type="Google" id="ProtNLM"/>
    </source>
</evidence>
<accession>A0A506Y9R7</accession>
<evidence type="ECO:0000313" key="2">
    <source>
        <dbReference type="Proteomes" id="UP000316252"/>
    </source>
</evidence>
<dbReference type="RefSeq" id="WP_141162372.1">
    <property type="nucleotide sequence ID" value="NZ_VHQG01000001.1"/>
</dbReference>
<dbReference type="AlphaFoldDB" id="A0A506Y9R7"/>
<dbReference type="EMBL" id="VHQG01000001">
    <property type="protein sequence ID" value="TPW77847.1"/>
    <property type="molecule type" value="Genomic_DNA"/>
</dbReference>
<gene>
    <name evidence="1" type="ORF">FJ657_04155</name>
</gene>
<dbReference type="InterPro" id="IPR022536">
    <property type="entry name" value="EspC"/>
</dbReference>
<organism evidence="1 2">
    <name type="scientific">Schumannella soli</name>
    <dbReference type="NCBI Taxonomy" id="2590779"/>
    <lineage>
        <taxon>Bacteria</taxon>
        <taxon>Bacillati</taxon>
        <taxon>Actinomycetota</taxon>
        <taxon>Actinomycetes</taxon>
        <taxon>Micrococcales</taxon>
        <taxon>Microbacteriaceae</taxon>
        <taxon>Schumannella</taxon>
    </lineage>
</organism>
<evidence type="ECO:0000313" key="1">
    <source>
        <dbReference type="EMBL" id="TPW77847.1"/>
    </source>
</evidence>
<protein>
    <recommendedName>
        <fullName evidence="3">ESX-1 secretion-associated protein</fullName>
    </recommendedName>
</protein>
<sequence length="105" mass="11124">MTEEIALDFDKLRQHAALVGSVADDVSKAIASVKGGNLASDAFGIMCAFLVPETLAMTVAGSGMLGSKQSLLLRTAVELKQTASQWEQIETDVKGTYDTITKAMD</sequence>
<dbReference type="Pfam" id="PF10824">
    <property type="entry name" value="T7SS_ESX_EspC"/>
    <property type="match status" value="1"/>
</dbReference>
<dbReference type="OrthoDB" id="4980202at2"/>
<proteinExistence type="predicted"/>
<keyword evidence="2" id="KW-1185">Reference proteome</keyword>
<dbReference type="GO" id="GO:0009306">
    <property type="term" value="P:protein secretion"/>
    <property type="evidence" value="ECO:0007669"/>
    <property type="project" value="InterPro"/>
</dbReference>